<reference evidence="1 2" key="2">
    <citation type="journal article" date="2013" name="Plant Physiol.">
        <title>A Nostoc punctiforme Sugar Transporter Necessary to Establish a Cyanobacterium-Plant Symbiosis.</title>
        <authorList>
            <person name="Ekman M."/>
            <person name="Picossi S."/>
            <person name="Campbell E.L."/>
            <person name="Meeks J.C."/>
            <person name="Flores E."/>
        </authorList>
    </citation>
    <scope>NUCLEOTIDE SEQUENCE [LARGE SCALE GENOMIC DNA]</scope>
    <source>
        <strain evidence="2">ATCC 29133 / PCC 73102</strain>
    </source>
</reference>
<evidence type="ECO:0008006" key="3">
    <source>
        <dbReference type="Google" id="ProtNLM"/>
    </source>
</evidence>
<keyword evidence="2" id="KW-1185">Reference proteome</keyword>
<organism evidence="1 2">
    <name type="scientific">Nostoc punctiforme (strain ATCC 29133 / PCC 73102)</name>
    <dbReference type="NCBI Taxonomy" id="63737"/>
    <lineage>
        <taxon>Bacteria</taxon>
        <taxon>Bacillati</taxon>
        <taxon>Cyanobacteriota</taxon>
        <taxon>Cyanophyceae</taxon>
        <taxon>Nostocales</taxon>
        <taxon>Nostocaceae</taxon>
        <taxon>Nostoc</taxon>
    </lineage>
</organism>
<dbReference type="AlphaFoldDB" id="B2J5Y3"/>
<protein>
    <recommendedName>
        <fullName evidence="3">TPR repeat-containing protein</fullName>
    </recommendedName>
</protein>
<name>B2J5Y3_NOSP7</name>
<dbReference type="STRING" id="63737.Npun_R0367"/>
<dbReference type="KEGG" id="npu:Npun_R0367"/>
<dbReference type="InterPro" id="IPR011990">
    <property type="entry name" value="TPR-like_helical_dom_sf"/>
</dbReference>
<dbReference type="EnsemblBacteria" id="ACC79149">
    <property type="protein sequence ID" value="ACC79149"/>
    <property type="gene ID" value="Npun_R0367"/>
</dbReference>
<dbReference type="PhylomeDB" id="B2J5Y3"/>
<dbReference type="Gene3D" id="1.25.40.10">
    <property type="entry name" value="Tetratricopeptide repeat domain"/>
    <property type="match status" value="2"/>
</dbReference>
<gene>
    <name evidence="1" type="ordered locus">Npun_R0367</name>
</gene>
<dbReference type="Proteomes" id="UP000001191">
    <property type="component" value="Chromosome"/>
</dbReference>
<evidence type="ECO:0000313" key="2">
    <source>
        <dbReference type="Proteomes" id="UP000001191"/>
    </source>
</evidence>
<proteinExistence type="predicted"/>
<dbReference type="SUPFAM" id="SSF48452">
    <property type="entry name" value="TPR-like"/>
    <property type="match status" value="2"/>
</dbReference>
<sequence length="343" mass="38433">MCLVHSWVLDSIPNWLEYGRVMTPSITDSAVKAAIAAVASESATAEEKIQMLIEIAQGFQKKPKAAQDLRNAVGLYYRAYEMCGEEYPLLKARAKVGMAGTLQAIPDADYQLLMQAKVGYEEALPILQQLATPQEVAETQMNFGLVLQSLVPFNLARITDSIQAYHEALRVFTWEDYPQEYAILYNNIAIAYLSMPLASEREYLRQGLAVQSFEVALKHINLIDHPREYAMLQNNLGNALQYLVSSHPVENNLRAIAAYDEALKVRNPKDTPLEYANTISNKANALFNLPDDPEKPEAGNPQNLLQARIYYQSALEIFTEYQQIAQAEVVVQALQDVEAEMKG</sequence>
<reference evidence="2" key="1">
    <citation type="submission" date="2008-04" db="EMBL/GenBank/DDBJ databases">
        <title>Complete sequence of chromosome of Nostoc punctiforme ATCC 29133.</title>
        <authorList>
            <consortium name="US DOE Joint Genome Institute"/>
            <person name="Copeland A."/>
            <person name="Lucas S."/>
            <person name="Lapidus A."/>
            <person name="Glavina del Rio T."/>
            <person name="Dalin E."/>
            <person name="Tice H."/>
            <person name="Pitluck S."/>
            <person name="Chain P."/>
            <person name="Malfatti S."/>
            <person name="Shin M."/>
            <person name="Vergez L."/>
            <person name="Schmutz J."/>
            <person name="Larimer F."/>
            <person name="Land M."/>
            <person name="Hauser L."/>
            <person name="Kyrpides N."/>
            <person name="Kim E."/>
            <person name="Meeks J.C."/>
            <person name="Elhai J."/>
            <person name="Campbell E.L."/>
            <person name="Thiel T."/>
            <person name="Longmire J."/>
            <person name="Potts M."/>
            <person name="Atlas R."/>
        </authorList>
    </citation>
    <scope>NUCLEOTIDE SEQUENCE [LARGE SCALE GENOMIC DNA]</scope>
    <source>
        <strain evidence="2">ATCC 29133 / PCC 73102</strain>
    </source>
</reference>
<evidence type="ECO:0000313" key="1">
    <source>
        <dbReference type="EMBL" id="ACC79149.1"/>
    </source>
</evidence>
<dbReference type="EMBL" id="CP001037">
    <property type="protein sequence ID" value="ACC79149.1"/>
    <property type="molecule type" value="Genomic_DNA"/>
</dbReference>
<dbReference type="eggNOG" id="COG0457">
    <property type="taxonomic scope" value="Bacteria"/>
</dbReference>
<dbReference type="HOGENOM" id="CLU_854279_0_0_3"/>
<accession>B2J5Y3</accession>